<proteinExistence type="predicted"/>
<sequence>MKHEIDYGTSVKTKFSLDISENKIVTESGRNRIDKESLESLENSLSKLCENTSYSSEISNIENILKREIGNNYHIRLLDYEKTTMLRYMNISPDKNGIDMIIDAIVASNKRKDIYKIWKNIDNWYVNIDIRILTTKMFTPRQLTAMLLHEIGHSLETNTFVIDRVIDNVQWQLAQKNIGIKAVFNETMMKYMLRIPIIRAIKASKLSKQDYINEIGADYFAVSHGYAKELKEVFDIIVNQKTSIYQAMKNRMKEYDKVDDLHYYDGIIDSLRKRKSNIARQQLKLMIIDKPVDYLNDIYNDTYDKLFKTNPMKSESVNFDNLMESVINAYDNAYYTEAFSIFKKKLKKIDKFTPDYIRIRMGDMKTNDDKLLLISYIHSKIDIIDFYLDILKDPELSKKYIVPNSTNELNNMRKDLERSRELILKQKIEPIRYGLDIVYPKGYEG</sequence>
<accession>A0A8S5TJF6</accession>
<organism evidence="1">
    <name type="scientific">Myoviridae sp. ctXXl13</name>
    <dbReference type="NCBI Taxonomy" id="2827691"/>
    <lineage>
        <taxon>Viruses</taxon>
        <taxon>Duplodnaviria</taxon>
        <taxon>Heunggongvirae</taxon>
        <taxon>Uroviricota</taxon>
        <taxon>Caudoviricetes</taxon>
    </lineage>
</organism>
<reference evidence="1" key="1">
    <citation type="journal article" date="2021" name="Proc. Natl. Acad. Sci. U.S.A.">
        <title>A Catalog of Tens of Thousands of Viruses from Human Metagenomes Reveals Hidden Associations with Chronic Diseases.</title>
        <authorList>
            <person name="Tisza M.J."/>
            <person name="Buck C.B."/>
        </authorList>
    </citation>
    <scope>NUCLEOTIDE SEQUENCE</scope>
    <source>
        <strain evidence="1">CtXXl13</strain>
    </source>
</reference>
<protein>
    <submittedName>
        <fullName evidence="1">Peptidase</fullName>
    </submittedName>
</protein>
<dbReference type="EMBL" id="BK032836">
    <property type="protein sequence ID" value="DAF63256.1"/>
    <property type="molecule type" value="Genomic_DNA"/>
</dbReference>
<name>A0A8S5TJF6_9CAUD</name>
<evidence type="ECO:0000313" key="1">
    <source>
        <dbReference type="EMBL" id="DAF63256.1"/>
    </source>
</evidence>